<name>A0A8T0QT88_PANVG</name>
<dbReference type="InterPro" id="IPR032675">
    <property type="entry name" value="LRR_dom_sf"/>
</dbReference>
<comment type="caution">
    <text evidence="1">The sequence shown here is derived from an EMBL/GenBank/DDBJ whole genome shotgun (WGS) entry which is preliminary data.</text>
</comment>
<proteinExistence type="predicted"/>
<dbReference type="Proteomes" id="UP000823388">
    <property type="component" value="Chromosome 6N"/>
</dbReference>
<reference evidence="1 2" key="1">
    <citation type="submission" date="2020-05" db="EMBL/GenBank/DDBJ databases">
        <title>WGS assembly of Panicum virgatum.</title>
        <authorList>
            <person name="Lovell J.T."/>
            <person name="Jenkins J."/>
            <person name="Shu S."/>
            <person name="Juenger T.E."/>
            <person name="Schmutz J."/>
        </authorList>
    </citation>
    <scope>NUCLEOTIDE SEQUENCE [LARGE SCALE GENOMIC DNA]</scope>
    <source>
        <strain evidence="2">cv. AP13</strain>
    </source>
</reference>
<dbReference type="Gene3D" id="3.80.10.10">
    <property type="entry name" value="Ribonuclease Inhibitor"/>
    <property type="match status" value="1"/>
</dbReference>
<dbReference type="SUPFAM" id="SSF52047">
    <property type="entry name" value="RNI-like"/>
    <property type="match status" value="1"/>
</dbReference>
<organism evidence="1 2">
    <name type="scientific">Panicum virgatum</name>
    <name type="common">Blackwell switchgrass</name>
    <dbReference type="NCBI Taxonomy" id="38727"/>
    <lineage>
        <taxon>Eukaryota</taxon>
        <taxon>Viridiplantae</taxon>
        <taxon>Streptophyta</taxon>
        <taxon>Embryophyta</taxon>
        <taxon>Tracheophyta</taxon>
        <taxon>Spermatophyta</taxon>
        <taxon>Magnoliopsida</taxon>
        <taxon>Liliopsida</taxon>
        <taxon>Poales</taxon>
        <taxon>Poaceae</taxon>
        <taxon>PACMAD clade</taxon>
        <taxon>Panicoideae</taxon>
        <taxon>Panicodae</taxon>
        <taxon>Paniceae</taxon>
        <taxon>Panicinae</taxon>
        <taxon>Panicum</taxon>
        <taxon>Panicum sect. Hiantes</taxon>
    </lineage>
</organism>
<dbReference type="PANTHER" id="PTHR33463:SF194">
    <property type="entry name" value="OS04G0431700 PROTEIN"/>
    <property type="match status" value="1"/>
</dbReference>
<dbReference type="EMBL" id="CM029048">
    <property type="protein sequence ID" value="KAG2576243.1"/>
    <property type="molecule type" value="Genomic_DNA"/>
</dbReference>
<evidence type="ECO:0000313" key="2">
    <source>
        <dbReference type="Proteomes" id="UP000823388"/>
    </source>
</evidence>
<keyword evidence="2" id="KW-1185">Reference proteome</keyword>
<dbReference type="PANTHER" id="PTHR33463">
    <property type="entry name" value="NB-ARC DOMAIN-CONTAINING PROTEIN-RELATED"/>
    <property type="match status" value="1"/>
</dbReference>
<dbReference type="InterPro" id="IPR050905">
    <property type="entry name" value="Plant_NBS-LRR"/>
</dbReference>
<gene>
    <name evidence="1" type="ORF">PVAP13_6NG015051</name>
</gene>
<protein>
    <submittedName>
        <fullName evidence="1">Uncharacterized protein</fullName>
    </submittedName>
</protein>
<sequence length="136" mass="15546">MPASLLHRLRWCRVERCPNLEAVFPSDAVENCTLKTIWASDLLKAHCIWSKGLDLSLLPAWGGSGRYFESLQHQHLRSCPSLQYALPMWVASLPSLETLHIIHCGSLRHVFEQDEGMEHRPSSVEFPKLATIHLHR</sequence>
<accession>A0A8T0QT88</accession>
<evidence type="ECO:0000313" key="1">
    <source>
        <dbReference type="EMBL" id="KAG2576243.1"/>
    </source>
</evidence>
<dbReference type="AlphaFoldDB" id="A0A8T0QT88"/>